<protein>
    <submittedName>
        <fullName evidence="2">DUF4878 domain-containing protein</fullName>
    </submittedName>
</protein>
<sequence length="203" mass="23161">MKKKLFSIMLAAVIMVSMVGCSSSKPENTVNEFLKNSKNFDLAAMNENISPDSQSNSDVVEAVEDNEDLKPYLKFFKKNAQKMTYTIKETNIDEDEATVTVDFKYVDSSDALNAAFTELLKVAFTQAFSGNEMSDEEIEKLITDTLTEYESENSDKFAEKTLDLYCIKVDNKWYIDDFDEEFFDVLLCNYISSLENLDNALDF</sequence>
<feature type="chain" id="PRO_5046427857" evidence="1">
    <location>
        <begin position="23"/>
        <end position="203"/>
    </location>
</feature>
<evidence type="ECO:0000256" key="1">
    <source>
        <dbReference type="SAM" id="SignalP"/>
    </source>
</evidence>
<dbReference type="RefSeq" id="WP_226914945.1">
    <property type="nucleotide sequence ID" value="NZ_BAABXU010000001.1"/>
</dbReference>
<proteinExistence type="predicted"/>
<name>A0ABS8CXF3_9FIRM</name>
<keyword evidence="3" id="KW-1185">Reference proteome</keyword>
<organism evidence="2 3">
    <name type="scientific">Intestinibacter bartlettii</name>
    <dbReference type="NCBI Taxonomy" id="261299"/>
    <lineage>
        <taxon>Bacteria</taxon>
        <taxon>Bacillati</taxon>
        <taxon>Bacillota</taxon>
        <taxon>Clostridia</taxon>
        <taxon>Peptostreptococcales</taxon>
        <taxon>Peptostreptococcaceae</taxon>
        <taxon>Intestinibacter</taxon>
    </lineage>
</organism>
<gene>
    <name evidence="2" type="ORF">LIP50_08100</name>
</gene>
<reference evidence="2 3" key="1">
    <citation type="submission" date="2021-10" db="EMBL/GenBank/DDBJ databases">
        <title>Collection of gut derived symbiotic bacterial strains cultured from healthy donors.</title>
        <authorList>
            <person name="Lin H."/>
            <person name="Littmann E."/>
            <person name="Claire K."/>
            <person name="Pamer E."/>
        </authorList>
    </citation>
    <scope>NUCLEOTIDE SEQUENCE [LARGE SCALE GENOMIC DNA]</scope>
    <source>
        <strain evidence="2 3">MSK.17.68</strain>
    </source>
</reference>
<evidence type="ECO:0000313" key="3">
    <source>
        <dbReference type="Proteomes" id="UP001299409"/>
    </source>
</evidence>
<dbReference type="EMBL" id="JAJBMB010000006">
    <property type="protein sequence ID" value="MCB5446158.1"/>
    <property type="molecule type" value="Genomic_DNA"/>
</dbReference>
<evidence type="ECO:0000313" key="2">
    <source>
        <dbReference type="EMBL" id="MCB5446158.1"/>
    </source>
</evidence>
<keyword evidence="1" id="KW-0732">Signal</keyword>
<dbReference type="PROSITE" id="PS51257">
    <property type="entry name" value="PROKAR_LIPOPROTEIN"/>
    <property type="match status" value="1"/>
</dbReference>
<dbReference type="Gene3D" id="3.10.450.50">
    <property type="match status" value="1"/>
</dbReference>
<accession>A0ABS8CXF3</accession>
<dbReference type="Proteomes" id="UP001299409">
    <property type="component" value="Unassembled WGS sequence"/>
</dbReference>
<comment type="caution">
    <text evidence="2">The sequence shown here is derived from an EMBL/GenBank/DDBJ whole genome shotgun (WGS) entry which is preliminary data.</text>
</comment>
<feature type="signal peptide" evidence="1">
    <location>
        <begin position="1"/>
        <end position="22"/>
    </location>
</feature>